<protein>
    <submittedName>
        <fullName evidence="1">Type III effector</fullName>
    </submittedName>
</protein>
<accession>A0AAN0Y6N6</accession>
<dbReference type="Proteomes" id="UP000092741">
    <property type="component" value="Chromosome 2"/>
</dbReference>
<dbReference type="KEGG" id="vna:PN96_22460"/>
<evidence type="ECO:0000313" key="2">
    <source>
        <dbReference type="Proteomes" id="UP000092741"/>
    </source>
</evidence>
<organism evidence="1 2">
    <name type="scientific">Vibrio natriegens NBRC 15636 = ATCC 14048 = DSM 759</name>
    <dbReference type="NCBI Taxonomy" id="1219067"/>
    <lineage>
        <taxon>Bacteria</taxon>
        <taxon>Pseudomonadati</taxon>
        <taxon>Pseudomonadota</taxon>
        <taxon>Gammaproteobacteria</taxon>
        <taxon>Vibrionales</taxon>
        <taxon>Vibrionaceae</taxon>
        <taxon>Vibrio</taxon>
    </lineage>
</organism>
<dbReference type="Gene3D" id="3.20.160.10">
    <property type="entry name" value="vpa0580 domain like"/>
    <property type="match status" value="1"/>
</dbReference>
<proteinExistence type="predicted"/>
<sequence length="116" mass="13073">MKMELQQFLDAVASTPEKIEFETTIAVIEANYEFTPTAFTNGATENRAGENNGSCKIFAFGLLNNLDKEATLACFGRFYREDVLQHPENDDHQNIRNFMVSGWDGVKFESLALKAK</sequence>
<dbReference type="AlphaFoldDB" id="A0AAN0Y6N6"/>
<dbReference type="EMBL" id="CP016346">
    <property type="protein sequence ID" value="ANQ14628.1"/>
    <property type="molecule type" value="Genomic_DNA"/>
</dbReference>
<dbReference type="InterPro" id="IPR038604">
    <property type="entry name" value="HopJ_sf"/>
</dbReference>
<evidence type="ECO:0000313" key="1">
    <source>
        <dbReference type="EMBL" id="ANQ14628.1"/>
    </source>
</evidence>
<reference evidence="1 2" key="1">
    <citation type="submission" date="2016-07" db="EMBL/GenBank/DDBJ databases">
        <title>Developing Vibrio natriegens as a novel, fast-growing host for biotechnology.</title>
        <authorList>
            <person name="Weinstock M.T."/>
            <person name="Hesek E.D."/>
            <person name="Wilson C.M."/>
            <person name="Gibson D.G."/>
        </authorList>
    </citation>
    <scope>NUCLEOTIDE SEQUENCE [LARGE SCALE GENOMIC DNA]</scope>
    <source>
        <strain evidence="1 2">ATCC 14048</strain>
    </source>
</reference>
<keyword evidence="2" id="KW-1185">Reference proteome</keyword>
<dbReference type="Pfam" id="PF08888">
    <property type="entry name" value="HopJ"/>
    <property type="match status" value="1"/>
</dbReference>
<name>A0AAN0Y6N6_VIBNA</name>
<dbReference type="InterPro" id="IPR014984">
    <property type="entry name" value="HopJ"/>
</dbReference>
<gene>
    <name evidence="1" type="ORF">BA890_17955</name>
</gene>